<dbReference type="Proteomes" id="UP001163726">
    <property type="component" value="Chromosome"/>
</dbReference>
<dbReference type="InterPro" id="IPR021343">
    <property type="entry name" value="DUF2960"/>
</dbReference>
<dbReference type="Pfam" id="PF11173">
    <property type="entry name" value="DUF2960"/>
    <property type="match status" value="1"/>
</dbReference>
<evidence type="ECO:0000313" key="1">
    <source>
        <dbReference type="EMBL" id="WAJ71480.1"/>
    </source>
</evidence>
<name>A0ABY7API4_9ALTE</name>
<dbReference type="RefSeq" id="WP_268075998.1">
    <property type="nucleotide sequence ID" value="NZ_CP109965.1"/>
</dbReference>
<protein>
    <submittedName>
        <fullName evidence="1">DUF2960 domain-containing protein</fullName>
    </submittedName>
</protein>
<proteinExistence type="predicted"/>
<dbReference type="EMBL" id="CP109965">
    <property type="protein sequence ID" value="WAJ71480.1"/>
    <property type="molecule type" value="Genomic_DNA"/>
</dbReference>
<organism evidence="1 2">
    <name type="scientific">Catenovulum adriaticum</name>
    <dbReference type="NCBI Taxonomy" id="2984846"/>
    <lineage>
        <taxon>Bacteria</taxon>
        <taxon>Pseudomonadati</taxon>
        <taxon>Pseudomonadota</taxon>
        <taxon>Gammaproteobacteria</taxon>
        <taxon>Alteromonadales</taxon>
        <taxon>Alteromonadaceae</taxon>
        <taxon>Catenovulum</taxon>
    </lineage>
</organism>
<gene>
    <name evidence="1" type="ORF">OLW01_06695</name>
</gene>
<accession>A0ABY7API4</accession>
<sequence>MARIVGYKFKGQYKEIQFSYDRYRDKHEAVAAAEGIDLRQFLKMEEQLKQFPKQGAAQKDFRQNEFKRMGLTDIHFIREDD</sequence>
<reference evidence="1" key="1">
    <citation type="submission" date="2022-10" db="EMBL/GenBank/DDBJ databases">
        <title>Catenovulum adriacola sp. nov. isolated in the Harbour of Susak.</title>
        <authorList>
            <person name="Schoch T."/>
            <person name="Reich S.J."/>
            <person name="Stoeferle S."/>
            <person name="Flaiz M."/>
            <person name="Kazda M."/>
            <person name="Riedel C.U."/>
            <person name="Duerre P."/>
        </authorList>
    </citation>
    <scope>NUCLEOTIDE SEQUENCE</scope>
    <source>
        <strain evidence="1">TS8</strain>
    </source>
</reference>
<evidence type="ECO:0000313" key="2">
    <source>
        <dbReference type="Proteomes" id="UP001163726"/>
    </source>
</evidence>
<keyword evidence="2" id="KW-1185">Reference proteome</keyword>